<reference evidence="8 9" key="1">
    <citation type="submission" date="2019-11" db="EMBL/GenBank/DDBJ databases">
        <authorList>
            <person name="Zhang X.Y."/>
        </authorList>
    </citation>
    <scope>NUCLEOTIDE SEQUENCE [LARGE SCALE GENOMIC DNA]</scope>
    <source>
        <strain evidence="8 9">C176</strain>
    </source>
</reference>
<sequence length="272" mass="29238">MTKNVKDASVRNAQSMNNESRPGALLKALDLLELAVEQDEPVTAAQLAIRSGIAQPTVHRLIAILRENGFLSRELGSSRLIEGDRLVNLALNVLASSSQRGPRHEILASLAEKTGETANVGVMSAGQVVYVDRVESKWPLALRFEAGSEVPAHCTAIGKLFLAFMTASKRGKYLSTLPLIPYTERTHVSRESLKADLEVIQANGISIDNGEFMSGVVCLAAPVRGADGRVVAGVAISAPEVRLDREGILKHAPTVRDAALRLSRTLQSTRES</sequence>
<dbReference type="GO" id="GO:0003677">
    <property type="term" value="F:DNA binding"/>
    <property type="evidence" value="ECO:0007669"/>
    <property type="project" value="UniProtKB-KW"/>
</dbReference>
<dbReference type="InterPro" id="IPR050707">
    <property type="entry name" value="HTH_MetabolicPath_Reg"/>
</dbReference>
<evidence type="ECO:0000259" key="6">
    <source>
        <dbReference type="PROSITE" id="PS51077"/>
    </source>
</evidence>
<dbReference type="InterPro" id="IPR036388">
    <property type="entry name" value="WH-like_DNA-bd_sf"/>
</dbReference>
<keyword evidence="9" id="KW-1185">Reference proteome</keyword>
<dbReference type="GO" id="GO:0045892">
    <property type="term" value="P:negative regulation of DNA-templated transcription"/>
    <property type="evidence" value="ECO:0007669"/>
    <property type="project" value="TreeGrafter"/>
</dbReference>
<evidence type="ECO:0000259" key="7">
    <source>
        <dbReference type="PROSITE" id="PS51078"/>
    </source>
</evidence>
<evidence type="ECO:0000256" key="5">
    <source>
        <dbReference type="ARBA" id="ARBA00042627"/>
    </source>
</evidence>
<organism evidence="8 9">
    <name type="scientific">Spiribacter salilacus</name>
    <dbReference type="NCBI Taxonomy" id="2664894"/>
    <lineage>
        <taxon>Bacteria</taxon>
        <taxon>Pseudomonadati</taxon>
        <taxon>Pseudomonadota</taxon>
        <taxon>Gammaproteobacteria</taxon>
        <taxon>Chromatiales</taxon>
        <taxon>Ectothiorhodospiraceae</taxon>
        <taxon>Spiribacter</taxon>
    </lineage>
</organism>
<gene>
    <name evidence="8" type="ORF">GH984_10470</name>
</gene>
<dbReference type="PROSITE" id="PS51077">
    <property type="entry name" value="HTH_ICLR"/>
    <property type="match status" value="1"/>
</dbReference>
<dbReference type="Proteomes" id="UP000433788">
    <property type="component" value="Unassembled WGS sequence"/>
</dbReference>
<dbReference type="GO" id="GO:0003700">
    <property type="term" value="F:DNA-binding transcription factor activity"/>
    <property type="evidence" value="ECO:0007669"/>
    <property type="project" value="TreeGrafter"/>
</dbReference>
<dbReference type="AlphaFoldDB" id="A0A6N7QRN2"/>
<evidence type="ECO:0000256" key="4">
    <source>
        <dbReference type="ARBA" id="ARBA00040379"/>
    </source>
</evidence>
<dbReference type="InterPro" id="IPR036390">
    <property type="entry name" value="WH_DNA-bd_sf"/>
</dbReference>
<feature type="domain" description="HTH iclR-type" evidence="6">
    <location>
        <begin position="22"/>
        <end position="84"/>
    </location>
</feature>
<dbReference type="PANTHER" id="PTHR30136:SF24">
    <property type="entry name" value="HTH-TYPE TRANSCRIPTIONAL REPRESSOR ALLR"/>
    <property type="match status" value="1"/>
</dbReference>
<dbReference type="InterPro" id="IPR014757">
    <property type="entry name" value="Tscrpt_reg_IclR_C"/>
</dbReference>
<protein>
    <recommendedName>
        <fullName evidence="4">HTH-type transcriptional repressor AllR</fullName>
    </recommendedName>
    <alternativeName>
        <fullName evidence="5">Negative regulator of allantoin and glyoxylate utilization operons</fullName>
    </alternativeName>
</protein>
<dbReference type="EMBL" id="WJPP01000007">
    <property type="protein sequence ID" value="MRH79121.1"/>
    <property type="molecule type" value="Genomic_DNA"/>
</dbReference>
<evidence type="ECO:0000256" key="1">
    <source>
        <dbReference type="ARBA" id="ARBA00023015"/>
    </source>
</evidence>
<dbReference type="Gene3D" id="1.10.10.10">
    <property type="entry name" value="Winged helix-like DNA-binding domain superfamily/Winged helix DNA-binding domain"/>
    <property type="match status" value="1"/>
</dbReference>
<dbReference type="RefSeq" id="WP_153720173.1">
    <property type="nucleotide sequence ID" value="NZ_WJPP01000007.1"/>
</dbReference>
<accession>A0A6N7QRN2</accession>
<dbReference type="SUPFAM" id="SSF55781">
    <property type="entry name" value="GAF domain-like"/>
    <property type="match status" value="1"/>
</dbReference>
<keyword evidence="3" id="KW-0804">Transcription</keyword>
<name>A0A6N7QRN2_9GAMM</name>
<evidence type="ECO:0000313" key="9">
    <source>
        <dbReference type="Proteomes" id="UP000433788"/>
    </source>
</evidence>
<dbReference type="Pfam" id="PF09339">
    <property type="entry name" value="HTH_IclR"/>
    <property type="match status" value="1"/>
</dbReference>
<keyword evidence="2" id="KW-0238">DNA-binding</keyword>
<dbReference type="InterPro" id="IPR005471">
    <property type="entry name" value="Tscrpt_reg_IclR_N"/>
</dbReference>
<evidence type="ECO:0000256" key="3">
    <source>
        <dbReference type="ARBA" id="ARBA00023163"/>
    </source>
</evidence>
<keyword evidence="1" id="KW-0805">Transcription regulation</keyword>
<dbReference type="InterPro" id="IPR029016">
    <property type="entry name" value="GAF-like_dom_sf"/>
</dbReference>
<evidence type="ECO:0000256" key="2">
    <source>
        <dbReference type="ARBA" id="ARBA00023125"/>
    </source>
</evidence>
<comment type="caution">
    <text evidence="8">The sequence shown here is derived from an EMBL/GenBank/DDBJ whole genome shotgun (WGS) entry which is preliminary data.</text>
</comment>
<dbReference type="Pfam" id="PF01614">
    <property type="entry name" value="IclR_C"/>
    <property type="match status" value="1"/>
</dbReference>
<dbReference type="Gene3D" id="3.30.450.40">
    <property type="match status" value="1"/>
</dbReference>
<dbReference type="PROSITE" id="PS51078">
    <property type="entry name" value="ICLR_ED"/>
    <property type="match status" value="1"/>
</dbReference>
<dbReference type="SUPFAM" id="SSF46785">
    <property type="entry name" value="Winged helix' DNA-binding domain"/>
    <property type="match status" value="1"/>
</dbReference>
<dbReference type="PANTHER" id="PTHR30136">
    <property type="entry name" value="HELIX-TURN-HELIX TRANSCRIPTIONAL REGULATOR, ICLR FAMILY"/>
    <property type="match status" value="1"/>
</dbReference>
<evidence type="ECO:0000313" key="8">
    <source>
        <dbReference type="EMBL" id="MRH79121.1"/>
    </source>
</evidence>
<feature type="domain" description="IclR-ED" evidence="7">
    <location>
        <begin position="85"/>
        <end position="268"/>
    </location>
</feature>
<proteinExistence type="predicted"/>